<dbReference type="GO" id="GO:0006935">
    <property type="term" value="P:chemotaxis"/>
    <property type="evidence" value="ECO:0007669"/>
    <property type="project" value="UniProtKB-KW"/>
</dbReference>
<dbReference type="CDD" id="cd12914">
    <property type="entry name" value="PDC1_DGC_like"/>
    <property type="match status" value="1"/>
</dbReference>
<sequence length="661" mass="72220">MKFTRSLRFKLMATLLCVSLIPMLSLSIFQLARFKSVIVENIKDQEVAVANSTVSSMNNWLDGKVSQLTELYKSHPEFKNGDAASISAVLNPVNESDKEVELLVFANKDGMIGTTNVSDRQYFTKARDTKKIAYTDIIENKSNKNMDIPIAIPILDDSNNFKGVVASLVSVEAIKNYVGKVKLASTGFAFMLSSTGDFIYHPNSDYVSKSYTDVIKSTELKGIIKNEMLAKKSGYVKYVDDKGIEKIASFATVDNTGWKVIVTVPTSEVYSQVNSSVTISTIFIILAVIAVLIVSFIMATITVKPIKLTADYLGHLANADFTKDIPEESKKRSDEIGMLAKSMSIMFNSIKSLIGDIINESNSVKDNIDVSTNNILELSREMEHVSSTTQEMSAGIEETAAATKLMSDSSSNIENAIESISSKAQNGTKIAEEISERAQKLKEKAISSQRDAQDVRNTIDADTREAIVQSNAVEKINVLSESILQITSQTNLLALNAAIEAARAGEAGKGFAVVADEIRKLAEISKDTVNEIQDITKLVVEAVTNLKTSSEKALNFIDTAVITDYKVMVDTGEQYFKDSEAVAHLVNDFSSTATDLSKSINEMIRAINDVSTSNNESAQGAQGISEKAFTVMQSANEVTNFMKVTESNAQKLMEIVSKFKI</sequence>
<keyword evidence="7 9" id="KW-0807">Transducer</keyword>
<dbReference type="Pfam" id="PF00015">
    <property type="entry name" value="MCPsignal"/>
    <property type="match status" value="1"/>
</dbReference>
<evidence type="ECO:0000256" key="5">
    <source>
        <dbReference type="ARBA" id="ARBA00022989"/>
    </source>
</evidence>
<dbReference type="SUPFAM" id="SSF58104">
    <property type="entry name" value="Methyl-accepting chemotaxis protein (MCP) signaling domain"/>
    <property type="match status" value="1"/>
</dbReference>
<evidence type="ECO:0000256" key="3">
    <source>
        <dbReference type="ARBA" id="ARBA00022500"/>
    </source>
</evidence>
<dbReference type="SMART" id="SM00304">
    <property type="entry name" value="HAMP"/>
    <property type="match status" value="1"/>
</dbReference>
<evidence type="ECO:0000256" key="2">
    <source>
        <dbReference type="ARBA" id="ARBA00022475"/>
    </source>
</evidence>
<keyword evidence="5 11" id="KW-1133">Transmembrane helix</keyword>
<evidence type="ECO:0000313" key="14">
    <source>
        <dbReference type="EMBL" id="QAA33641.1"/>
    </source>
</evidence>
<keyword evidence="3" id="KW-0145">Chemotaxis</keyword>
<dbReference type="PANTHER" id="PTHR32089">
    <property type="entry name" value="METHYL-ACCEPTING CHEMOTAXIS PROTEIN MCPB"/>
    <property type="match status" value="1"/>
</dbReference>
<evidence type="ECO:0000256" key="8">
    <source>
        <dbReference type="ARBA" id="ARBA00029447"/>
    </source>
</evidence>
<evidence type="ECO:0000313" key="15">
    <source>
        <dbReference type="Proteomes" id="UP000286268"/>
    </source>
</evidence>
<keyword evidence="4 11" id="KW-0812">Transmembrane</keyword>
<dbReference type="InterPro" id="IPR003660">
    <property type="entry name" value="HAMP_dom"/>
</dbReference>
<evidence type="ECO:0000256" key="4">
    <source>
        <dbReference type="ARBA" id="ARBA00022692"/>
    </source>
</evidence>
<feature type="domain" description="Methyl-accepting transducer" evidence="12">
    <location>
        <begin position="374"/>
        <end position="625"/>
    </location>
</feature>
<name>A0A410DX69_9CLOT</name>
<evidence type="ECO:0000256" key="9">
    <source>
        <dbReference type="PROSITE-ProRule" id="PRU00284"/>
    </source>
</evidence>
<evidence type="ECO:0000259" key="12">
    <source>
        <dbReference type="PROSITE" id="PS50111"/>
    </source>
</evidence>
<feature type="domain" description="HAMP" evidence="13">
    <location>
        <begin position="300"/>
        <end position="355"/>
    </location>
</feature>
<feature type="coiled-coil region" evidence="10">
    <location>
        <begin position="424"/>
        <end position="458"/>
    </location>
</feature>
<dbReference type="AlphaFoldDB" id="A0A410DX69"/>
<proteinExistence type="inferred from homology"/>
<keyword evidence="2" id="KW-1003">Cell membrane</keyword>
<dbReference type="InterPro" id="IPR033479">
    <property type="entry name" value="dCache_1"/>
</dbReference>
<dbReference type="PANTHER" id="PTHR32089:SF112">
    <property type="entry name" value="LYSOZYME-LIKE PROTEIN-RELATED"/>
    <property type="match status" value="1"/>
</dbReference>
<evidence type="ECO:0000259" key="13">
    <source>
        <dbReference type="PROSITE" id="PS50885"/>
    </source>
</evidence>
<dbReference type="CDD" id="cd12912">
    <property type="entry name" value="PDC2_MCP_like"/>
    <property type="match status" value="1"/>
</dbReference>
<dbReference type="PRINTS" id="PR00260">
    <property type="entry name" value="CHEMTRNSDUCR"/>
</dbReference>
<dbReference type="Gene3D" id="1.10.8.500">
    <property type="entry name" value="HAMP domain in histidine kinase"/>
    <property type="match status" value="1"/>
</dbReference>
<dbReference type="OrthoDB" id="9762005at2"/>
<evidence type="ECO:0000256" key="11">
    <source>
        <dbReference type="SAM" id="Phobius"/>
    </source>
</evidence>
<dbReference type="SMART" id="SM00283">
    <property type="entry name" value="MA"/>
    <property type="match status" value="1"/>
</dbReference>
<comment type="similarity">
    <text evidence="8">Belongs to the methyl-accepting chemotaxis (MCP) protein family.</text>
</comment>
<keyword evidence="15" id="KW-1185">Reference proteome</keyword>
<dbReference type="KEGG" id="cmah:C1I91_19480"/>
<dbReference type="GO" id="GO:0007165">
    <property type="term" value="P:signal transduction"/>
    <property type="evidence" value="ECO:0007669"/>
    <property type="project" value="UniProtKB-KW"/>
</dbReference>
<organism evidence="14 15">
    <name type="scientific">Clostridium manihotivorum</name>
    <dbReference type="NCBI Taxonomy" id="2320868"/>
    <lineage>
        <taxon>Bacteria</taxon>
        <taxon>Bacillati</taxon>
        <taxon>Bacillota</taxon>
        <taxon>Clostridia</taxon>
        <taxon>Eubacteriales</taxon>
        <taxon>Clostridiaceae</taxon>
        <taxon>Clostridium</taxon>
    </lineage>
</organism>
<keyword evidence="10" id="KW-0175">Coiled coil</keyword>
<gene>
    <name evidence="14" type="ORF">C1I91_19480</name>
</gene>
<dbReference type="GO" id="GO:0005886">
    <property type="term" value="C:plasma membrane"/>
    <property type="evidence" value="ECO:0007669"/>
    <property type="project" value="UniProtKB-SubCell"/>
</dbReference>
<evidence type="ECO:0000256" key="1">
    <source>
        <dbReference type="ARBA" id="ARBA00004651"/>
    </source>
</evidence>
<dbReference type="Gene3D" id="1.10.287.950">
    <property type="entry name" value="Methyl-accepting chemotaxis protein"/>
    <property type="match status" value="1"/>
</dbReference>
<feature type="transmembrane region" description="Helical" evidence="11">
    <location>
        <begin position="282"/>
        <end position="303"/>
    </location>
</feature>
<dbReference type="CDD" id="cd06225">
    <property type="entry name" value="HAMP"/>
    <property type="match status" value="1"/>
</dbReference>
<dbReference type="RefSeq" id="WP_128214368.1">
    <property type="nucleotide sequence ID" value="NZ_CP025746.1"/>
</dbReference>
<reference evidence="14 15" key="1">
    <citation type="submission" date="2018-01" db="EMBL/GenBank/DDBJ databases">
        <title>Genome Sequencing and Assembly of Anaerobacter polyendosporus strain CT4.</title>
        <authorList>
            <person name="Tachaapaikoon C."/>
            <person name="Sutheeworapong S."/>
            <person name="Jenjaroenpun P."/>
            <person name="Wongsurawat T."/>
            <person name="Nookeaw I."/>
            <person name="Cheawchanlertfa P."/>
            <person name="Kosugi A."/>
            <person name="Cheevadhanarak S."/>
            <person name="Ratanakhanokchai K."/>
        </authorList>
    </citation>
    <scope>NUCLEOTIDE SEQUENCE [LARGE SCALE GENOMIC DNA]</scope>
    <source>
        <strain evidence="14 15">CT4</strain>
    </source>
</reference>
<comment type="subcellular location">
    <subcellularLocation>
        <location evidence="1">Cell membrane</location>
        <topology evidence="1">Multi-pass membrane protein</topology>
    </subcellularLocation>
</comment>
<keyword evidence="6 11" id="KW-0472">Membrane</keyword>
<dbReference type="Gene3D" id="3.30.450.20">
    <property type="entry name" value="PAS domain"/>
    <property type="match status" value="1"/>
</dbReference>
<dbReference type="InterPro" id="IPR004089">
    <property type="entry name" value="MCPsignal_dom"/>
</dbReference>
<evidence type="ECO:0000256" key="6">
    <source>
        <dbReference type="ARBA" id="ARBA00023136"/>
    </source>
</evidence>
<dbReference type="EMBL" id="CP025746">
    <property type="protein sequence ID" value="QAA33641.1"/>
    <property type="molecule type" value="Genomic_DNA"/>
</dbReference>
<evidence type="ECO:0000256" key="10">
    <source>
        <dbReference type="SAM" id="Coils"/>
    </source>
</evidence>
<dbReference type="GO" id="GO:0004888">
    <property type="term" value="F:transmembrane signaling receptor activity"/>
    <property type="evidence" value="ECO:0007669"/>
    <property type="project" value="InterPro"/>
</dbReference>
<dbReference type="Proteomes" id="UP000286268">
    <property type="component" value="Chromosome"/>
</dbReference>
<dbReference type="PROSITE" id="PS50885">
    <property type="entry name" value="HAMP"/>
    <property type="match status" value="1"/>
</dbReference>
<accession>A0A410DX69</accession>
<dbReference type="Pfam" id="PF02743">
    <property type="entry name" value="dCache_1"/>
    <property type="match status" value="1"/>
</dbReference>
<evidence type="ECO:0000256" key="7">
    <source>
        <dbReference type="ARBA" id="ARBA00023224"/>
    </source>
</evidence>
<protein>
    <submittedName>
        <fullName evidence="14">Methyl-accepting chemotaxis protein</fullName>
    </submittedName>
</protein>
<dbReference type="PROSITE" id="PS50111">
    <property type="entry name" value="CHEMOTAXIS_TRANSDUC_2"/>
    <property type="match status" value="1"/>
</dbReference>
<dbReference type="InterPro" id="IPR004090">
    <property type="entry name" value="Chemotax_Me-accpt_rcpt"/>
</dbReference>